<dbReference type="OrthoDB" id="2920796at2759"/>
<reference evidence="1" key="1">
    <citation type="journal article" date="2019" name="Environ. Microbiol.">
        <title>Fungal ecological strategies reflected in gene transcription - a case study of two litter decomposers.</title>
        <authorList>
            <person name="Barbi F."/>
            <person name="Kohler A."/>
            <person name="Barry K."/>
            <person name="Baskaran P."/>
            <person name="Daum C."/>
            <person name="Fauchery L."/>
            <person name="Ihrmark K."/>
            <person name="Kuo A."/>
            <person name="LaButti K."/>
            <person name="Lipzen A."/>
            <person name="Morin E."/>
            <person name="Grigoriev I.V."/>
            <person name="Henrissat B."/>
            <person name="Lindahl B."/>
            <person name="Martin F."/>
        </authorList>
    </citation>
    <scope>NUCLEOTIDE SEQUENCE</scope>
    <source>
        <strain evidence="1">JB14</strain>
    </source>
</reference>
<protein>
    <recommendedName>
        <fullName evidence="3">F-box domain-containing protein</fullName>
    </recommendedName>
</protein>
<sequence>MAVPSLKRVMIKPEEFNLYHVQTTFGPSQSARWENLSSLEELWLPLEGREDEIGIIQPSLSKLKNLKCLYFAESREYDMAEAVTIHLGAQLPLLEVVSWDYCCCFRIFRDQEGIVESVSKQEYQKPKWQTFAPAP</sequence>
<evidence type="ECO:0008006" key="3">
    <source>
        <dbReference type="Google" id="ProtNLM"/>
    </source>
</evidence>
<evidence type="ECO:0000313" key="1">
    <source>
        <dbReference type="EMBL" id="KAE9407997.1"/>
    </source>
</evidence>
<proteinExistence type="predicted"/>
<dbReference type="Proteomes" id="UP000799118">
    <property type="component" value="Unassembled WGS sequence"/>
</dbReference>
<gene>
    <name evidence="1" type="ORF">BT96DRAFT_914337</name>
</gene>
<keyword evidence="2" id="KW-1185">Reference proteome</keyword>
<dbReference type="AlphaFoldDB" id="A0A6A4IFW6"/>
<dbReference type="EMBL" id="ML769393">
    <property type="protein sequence ID" value="KAE9407997.1"/>
    <property type="molecule type" value="Genomic_DNA"/>
</dbReference>
<accession>A0A6A4IFW6</accession>
<name>A0A6A4IFW6_9AGAR</name>
<evidence type="ECO:0000313" key="2">
    <source>
        <dbReference type="Proteomes" id="UP000799118"/>
    </source>
</evidence>
<organism evidence="1 2">
    <name type="scientific">Gymnopus androsaceus JB14</name>
    <dbReference type="NCBI Taxonomy" id="1447944"/>
    <lineage>
        <taxon>Eukaryota</taxon>
        <taxon>Fungi</taxon>
        <taxon>Dikarya</taxon>
        <taxon>Basidiomycota</taxon>
        <taxon>Agaricomycotina</taxon>
        <taxon>Agaricomycetes</taxon>
        <taxon>Agaricomycetidae</taxon>
        <taxon>Agaricales</taxon>
        <taxon>Marasmiineae</taxon>
        <taxon>Omphalotaceae</taxon>
        <taxon>Gymnopus</taxon>
    </lineage>
</organism>